<organism evidence="1">
    <name type="scientific">Klebsiella pneumoniae</name>
    <dbReference type="NCBI Taxonomy" id="573"/>
    <lineage>
        <taxon>Bacteria</taxon>
        <taxon>Pseudomonadati</taxon>
        <taxon>Pseudomonadota</taxon>
        <taxon>Gammaproteobacteria</taxon>
        <taxon>Enterobacterales</taxon>
        <taxon>Enterobacteriaceae</taxon>
        <taxon>Klebsiella/Raoultella group</taxon>
        <taxon>Klebsiella</taxon>
        <taxon>Klebsiella pneumoniae complex</taxon>
    </lineage>
</organism>
<proteinExistence type="predicted"/>
<sequence length="250" mass="26718">MGITLFTNNAFSSVSDPDEYSPGFDTTSLRRAEIFTYTGIGKNLMPGEGGPTVVGTPTFITDSPFVQFSNNANVAHLNLGINDAAQQTWFLLFDPNNDSTQRIIAGSFSGTAASTPPGVSVIVDESGALAAMQGVHYTDTDTYGTARATLSSFNKTKPMLICLTLDGQTTRLTDMTNNVSASLTLASGRERAPTTIRIGKGGVTYWGSTSATSRIGAYMVFDRVLSDAEKGSVRDYLLRCIQAKYPSLIF</sequence>
<accession>A0A486NZ52</accession>
<name>A0A486NZ52_KLEPN</name>
<evidence type="ECO:0000313" key="1">
    <source>
        <dbReference type="EMBL" id="VGL64718.1"/>
    </source>
</evidence>
<dbReference type="AlphaFoldDB" id="A0A486NZ52"/>
<reference evidence="1" key="1">
    <citation type="submission" date="2019-03" db="EMBL/GenBank/DDBJ databases">
        <authorList>
            <consortium name="Pathogen Informatics"/>
        </authorList>
    </citation>
    <scope>NUCLEOTIDE SEQUENCE</scope>
    <source>
        <strain evidence="1">5012STDY7626446</strain>
    </source>
</reference>
<protein>
    <submittedName>
        <fullName evidence="1">Uncharacterized protein</fullName>
    </submittedName>
</protein>
<gene>
    <name evidence="1" type="ORF">SAMEA4873648_02213</name>
</gene>
<dbReference type="EMBL" id="CAAHCS010000002">
    <property type="protein sequence ID" value="VGL64718.1"/>
    <property type="molecule type" value="Genomic_DNA"/>
</dbReference>
<dbReference type="RefSeq" id="WP_228298264.1">
    <property type="nucleotide sequence ID" value="NZ_CP103499.1"/>
</dbReference>